<dbReference type="AlphaFoldDB" id="A0A086STB9"/>
<evidence type="ECO:0000256" key="1">
    <source>
        <dbReference type="SAM" id="MobiDB-lite"/>
    </source>
</evidence>
<proteinExistence type="predicted"/>
<organism evidence="2 3">
    <name type="scientific">Hapsidospora chrysogenum (strain ATCC 11550 / CBS 779.69 / DSM 880 / IAM 14645 / JCM 23072 / IMI 49137)</name>
    <name type="common">Acremonium chrysogenum</name>
    <dbReference type="NCBI Taxonomy" id="857340"/>
    <lineage>
        <taxon>Eukaryota</taxon>
        <taxon>Fungi</taxon>
        <taxon>Dikarya</taxon>
        <taxon>Ascomycota</taxon>
        <taxon>Pezizomycotina</taxon>
        <taxon>Sordariomycetes</taxon>
        <taxon>Hypocreomycetidae</taxon>
        <taxon>Hypocreales</taxon>
        <taxon>Bionectriaceae</taxon>
        <taxon>Hapsidospora</taxon>
    </lineage>
</organism>
<feature type="region of interest" description="Disordered" evidence="1">
    <location>
        <begin position="96"/>
        <end position="167"/>
    </location>
</feature>
<feature type="compositionally biased region" description="Acidic residues" evidence="1">
    <location>
        <begin position="97"/>
        <end position="107"/>
    </location>
</feature>
<evidence type="ECO:0000313" key="3">
    <source>
        <dbReference type="Proteomes" id="UP000029964"/>
    </source>
</evidence>
<feature type="region of interest" description="Disordered" evidence="1">
    <location>
        <begin position="320"/>
        <end position="383"/>
    </location>
</feature>
<feature type="compositionally biased region" description="Acidic residues" evidence="1">
    <location>
        <begin position="233"/>
        <end position="255"/>
    </location>
</feature>
<feature type="region of interest" description="Disordered" evidence="1">
    <location>
        <begin position="277"/>
        <end position="299"/>
    </location>
</feature>
<reference evidence="3" key="1">
    <citation type="journal article" date="2014" name="Genome Announc.">
        <title>Genome sequence and annotation of Acremonium chrysogenum, producer of the beta-lactam antibiotic cephalosporin C.</title>
        <authorList>
            <person name="Terfehr D."/>
            <person name="Dahlmann T.A."/>
            <person name="Specht T."/>
            <person name="Zadra I."/>
            <person name="Kuernsteiner H."/>
            <person name="Kueck U."/>
        </authorList>
    </citation>
    <scope>NUCLEOTIDE SEQUENCE [LARGE SCALE GENOMIC DNA]</scope>
    <source>
        <strain evidence="3">ATCC 11550 / CBS 779.69 / DSM 880 / IAM 14645 / JCM 23072 / IMI 49137</strain>
    </source>
</reference>
<accession>A0A086STB9</accession>
<keyword evidence="3" id="KW-1185">Reference proteome</keyword>
<feature type="compositionally biased region" description="Basic and acidic residues" evidence="1">
    <location>
        <begin position="327"/>
        <end position="347"/>
    </location>
</feature>
<feature type="region of interest" description="Disordered" evidence="1">
    <location>
        <begin position="55"/>
        <end position="81"/>
    </location>
</feature>
<evidence type="ECO:0000313" key="2">
    <source>
        <dbReference type="EMBL" id="KFH40351.1"/>
    </source>
</evidence>
<dbReference type="Proteomes" id="UP000029964">
    <property type="component" value="Unassembled WGS sequence"/>
</dbReference>
<feature type="compositionally biased region" description="Basic and acidic residues" evidence="1">
    <location>
        <begin position="108"/>
        <end position="123"/>
    </location>
</feature>
<sequence>MTSTYQCVEVDVLGGDAATLGDEHVAKDEHEVQGNAKVASDKGGIVEGLAVPDEDGEVLGEGNQAAEEERNAAPPRAQGRTVGQFAVGNVLHTASLDEVDVRDEDGDPGQKAKDGGQVDKVLEDGASVVGDVHEGQARNGGAQEEGGVRHAATVGAPEDGGSRSVAGKAVERTAGNIQVRVGGGEDEDEDAAINQARQALDSGQLGGDDERRGAGASVLLVGEGEFVRVVGNDEADEEDAQDVEEEDAVEGELDGLGDTAPGVLCLPGRHTDELRAEECESSIDHDAPETHKLGQRRENGNEDTWIHSFRTYPFLDDEGGGGCHLAESGHDHVDDGAHEGIRDEERPGTSIGEGGASSDNEASSQSTADGNHGDMASLEASVE</sequence>
<name>A0A086STB9_HAPC1</name>
<gene>
    <name evidence="2" type="ORF">ACRE_089840</name>
</gene>
<feature type="region of interest" description="Disordered" evidence="1">
    <location>
        <begin position="232"/>
        <end position="264"/>
    </location>
</feature>
<protein>
    <submittedName>
        <fullName evidence="2">Uncharacterized protein</fullName>
    </submittedName>
</protein>
<comment type="caution">
    <text evidence="2">The sequence shown here is derived from an EMBL/GenBank/DDBJ whole genome shotgun (WGS) entry which is preliminary data.</text>
</comment>
<dbReference type="HOGENOM" id="CLU_721530_0_0_1"/>
<feature type="compositionally biased region" description="Polar residues" evidence="1">
    <location>
        <begin position="357"/>
        <end position="369"/>
    </location>
</feature>
<dbReference type="EMBL" id="JPKY01000226">
    <property type="protein sequence ID" value="KFH40351.1"/>
    <property type="molecule type" value="Genomic_DNA"/>
</dbReference>